<keyword evidence="2 5" id="KW-0732">Signal</keyword>
<dbReference type="KEGG" id="gph:GEMMAAP_01490"/>
<evidence type="ECO:0000313" key="9">
    <source>
        <dbReference type="Proteomes" id="UP000076404"/>
    </source>
</evidence>
<evidence type="ECO:0000256" key="2">
    <source>
        <dbReference type="ARBA" id="ARBA00022729"/>
    </source>
</evidence>
<dbReference type="InterPro" id="IPR033452">
    <property type="entry name" value="GH30_C"/>
</dbReference>
<organism evidence="8 9">
    <name type="scientific">Gemmatimonas phototrophica</name>
    <dbReference type="NCBI Taxonomy" id="1379270"/>
    <lineage>
        <taxon>Bacteria</taxon>
        <taxon>Pseudomonadati</taxon>
        <taxon>Gemmatimonadota</taxon>
        <taxon>Gemmatimonadia</taxon>
        <taxon>Gemmatimonadales</taxon>
        <taxon>Gemmatimonadaceae</taxon>
        <taxon>Gemmatimonas</taxon>
    </lineage>
</organism>
<keyword evidence="9" id="KW-1185">Reference proteome</keyword>
<gene>
    <name evidence="8" type="ORF">GEMMAAP_01490</name>
</gene>
<dbReference type="PANTHER" id="PTHR11069:SF23">
    <property type="entry name" value="LYSOSOMAL ACID GLUCOSYLCERAMIDASE"/>
    <property type="match status" value="1"/>
</dbReference>
<reference evidence="8 9" key="2">
    <citation type="journal article" date="2016" name="Environ. Microbiol. Rep.">
        <title>Metagenomic evidence for the presence of phototrophic Gemmatimonadetes bacteria in diverse environments.</title>
        <authorList>
            <person name="Zeng Y."/>
            <person name="Baumbach J."/>
            <person name="Barbosa E.G."/>
            <person name="Azevedo V."/>
            <person name="Zhang C."/>
            <person name="Koblizek M."/>
        </authorList>
    </citation>
    <scope>NUCLEOTIDE SEQUENCE [LARGE SCALE GENOMIC DNA]</scope>
    <source>
        <strain evidence="8 9">AP64</strain>
    </source>
</reference>
<keyword evidence="4" id="KW-0326">Glycosidase</keyword>
<dbReference type="InterPro" id="IPR013780">
    <property type="entry name" value="Glyco_hydro_b"/>
</dbReference>
<protein>
    <recommendedName>
        <fullName evidence="10">Glycosyl hydrolase</fullName>
    </recommendedName>
</protein>
<dbReference type="Gene3D" id="3.20.20.80">
    <property type="entry name" value="Glycosidases"/>
    <property type="match status" value="1"/>
</dbReference>
<dbReference type="Proteomes" id="UP000076404">
    <property type="component" value="Chromosome"/>
</dbReference>
<dbReference type="STRING" id="1379270.GEMMAAP_01490"/>
<evidence type="ECO:0000313" key="8">
    <source>
        <dbReference type="EMBL" id="AMW06463.1"/>
    </source>
</evidence>
<dbReference type="eggNOG" id="COG5520">
    <property type="taxonomic scope" value="Bacteria"/>
</dbReference>
<feature type="domain" description="Glycosyl hydrolase family 30 beta sandwich" evidence="7">
    <location>
        <begin position="409"/>
        <end position="472"/>
    </location>
</feature>
<reference evidence="8 9" key="1">
    <citation type="journal article" date="2014" name="Proc. Natl. Acad. Sci. U.S.A.">
        <title>Functional type 2 photosynthetic reaction centers found in the rare bacterial phylum Gemmatimonadetes.</title>
        <authorList>
            <person name="Zeng Y."/>
            <person name="Feng F."/>
            <person name="Medova H."/>
            <person name="Dean J."/>
            <person name="Koblizek M."/>
        </authorList>
    </citation>
    <scope>NUCLEOTIDE SEQUENCE [LARGE SCALE GENOMIC DNA]</scope>
    <source>
        <strain evidence="8 9">AP64</strain>
    </source>
</reference>
<feature type="signal peptide" evidence="5">
    <location>
        <begin position="1"/>
        <end position="19"/>
    </location>
</feature>
<sequence>MPVGLRGAGLAVIVTVALAGCAATPAPLRVEAVVTTAEAGERLAPLAVTELPVDSRARGGVRIRLDPTRRFQPIEGYGAALTDASALLLTALPARLRDSVLRELYAPTAGIGLSMVRVPIGASDYSPAHYTLHDGPGQLADTLLAGVVFAGEAARVELLRQLRRAQPTLRIMGTPWSAPAWMKTPPRLPGGTLREEAMPVYARYLQRVVRAYDSAGVPLALLSVQNEPRHEPPDYPGMRLSAAQRARLIGGHLGPLLSQLPRAPRLLEWDHNWDAPEEPLAVLADSAARRYVHGVAWHCYAGDVQAQDSVHAAYPAVATYFTECAGGDWAPTFGDNLLWNVRTLLIGATTHWARGVMLWNLALDPLHGPHLGGCTNCRGVLTIDTVAQTVQRNEEYYALAHASRYVRDGAVRMGSTLAGAGDSSLVQVAFANADGSSVVLMANSAPAAVRVEVVREGRTVVMQVPGRSVVTVRMGAVRD</sequence>
<evidence type="ECO:0000259" key="7">
    <source>
        <dbReference type="Pfam" id="PF17189"/>
    </source>
</evidence>
<dbReference type="InterPro" id="IPR001139">
    <property type="entry name" value="Glyco_hydro_30"/>
</dbReference>
<dbReference type="Pfam" id="PF02055">
    <property type="entry name" value="Glyco_hydro_30"/>
    <property type="match status" value="1"/>
</dbReference>
<dbReference type="PRINTS" id="PR00843">
    <property type="entry name" value="GLHYDRLASE30"/>
</dbReference>
<evidence type="ECO:0000259" key="6">
    <source>
        <dbReference type="Pfam" id="PF02055"/>
    </source>
</evidence>
<dbReference type="GO" id="GO:0016020">
    <property type="term" value="C:membrane"/>
    <property type="evidence" value="ECO:0007669"/>
    <property type="project" value="GOC"/>
</dbReference>
<feature type="chain" id="PRO_5007507033" description="Glycosyl hydrolase" evidence="5">
    <location>
        <begin position="20"/>
        <end position="479"/>
    </location>
</feature>
<dbReference type="GO" id="GO:0006680">
    <property type="term" value="P:glucosylceramide catabolic process"/>
    <property type="evidence" value="ECO:0007669"/>
    <property type="project" value="TreeGrafter"/>
</dbReference>
<dbReference type="Gene3D" id="2.60.40.1180">
    <property type="entry name" value="Golgi alpha-mannosidase II"/>
    <property type="match status" value="1"/>
</dbReference>
<dbReference type="OrthoDB" id="9806701at2"/>
<feature type="domain" description="Glycosyl hydrolase family 30 TIM-barrel" evidence="6">
    <location>
        <begin position="74"/>
        <end position="406"/>
    </location>
</feature>
<accession>A0A143BPC0</accession>
<dbReference type="PANTHER" id="PTHR11069">
    <property type="entry name" value="GLUCOSYLCERAMIDASE"/>
    <property type="match status" value="1"/>
</dbReference>
<dbReference type="SUPFAM" id="SSF51445">
    <property type="entry name" value="(Trans)glycosidases"/>
    <property type="match status" value="1"/>
</dbReference>
<dbReference type="Pfam" id="PF17189">
    <property type="entry name" value="Glyco_hydro_30C"/>
    <property type="match status" value="1"/>
</dbReference>
<evidence type="ECO:0000256" key="4">
    <source>
        <dbReference type="RuleBase" id="RU361188"/>
    </source>
</evidence>
<dbReference type="InterPro" id="IPR033453">
    <property type="entry name" value="Glyco_hydro_30_TIM-barrel"/>
</dbReference>
<evidence type="ECO:0000256" key="5">
    <source>
        <dbReference type="SAM" id="SignalP"/>
    </source>
</evidence>
<dbReference type="GO" id="GO:0004348">
    <property type="term" value="F:glucosylceramidase activity"/>
    <property type="evidence" value="ECO:0007669"/>
    <property type="project" value="InterPro"/>
</dbReference>
<dbReference type="AlphaFoldDB" id="A0A143BPC0"/>
<evidence type="ECO:0000256" key="3">
    <source>
        <dbReference type="ARBA" id="ARBA00022801"/>
    </source>
</evidence>
<name>A0A143BPC0_9BACT</name>
<evidence type="ECO:0000256" key="1">
    <source>
        <dbReference type="ARBA" id="ARBA00005382"/>
    </source>
</evidence>
<evidence type="ECO:0008006" key="10">
    <source>
        <dbReference type="Google" id="ProtNLM"/>
    </source>
</evidence>
<keyword evidence="3 4" id="KW-0378">Hydrolase</keyword>
<comment type="similarity">
    <text evidence="1 4">Belongs to the glycosyl hydrolase 30 family.</text>
</comment>
<dbReference type="PROSITE" id="PS51257">
    <property type="entry name" value="PROKAR_LIPOPROTEIN"/>
    <property type="match status" value="1"/>
</dbReference>
<proteinExistence type="inferred from homology"/>
<dbReference type="InterPro" id="IPR017853">
    <property type="entry name" value="GH"/>
</dbReference>
<dbReference type="RefSeq" id="WP_145978940.1">
    <property type="nucleotide sequence ID" value="NZ_CP011454.1"/>
</dbReference>
<dbReference type="EMBL" id="CP011454">
    <property type="protein sequence ID" value="AMW06463.1"/>
    <property type="molecule type" value="Genomic_DNA"/>
</dbReference>